<organism evidence="1 2">
    <name type="scientific">Nephila pilipes</name>
    <name type="common">Giant wood spider</name>
    <name type="synonym">Nephila maculata</name>
    <dbReference type="NCBI Taxonomy" id="299642"/>
    <lineage>
        <taxon>Eukaryota</taxon>
        <taxon>Metazoa</taxon>
        <taxon>Ecdysozoa</taxon>
        <taxon>Arthropoda</taxon>
        <taxon>Chelicerata</taxon>
        <taxon>Arachnida</taxon>
        <taxon>Araneae</taxon>
        <taxon>Araneomorphae</taxon>
        <taxon>Entelegynae</taxon>
        <taxon>Araneoidea</taxon>
        <taxon>Nephilidae</taxon>
        <taxon>Nephila</taxon>
    </lineage>
</organism>
<proteinExistence type="predicted"/>
<gene>
    <name evidence="1" type="ORF">NPIL_309491</name>
</gene>
<dbReference type="AlphaFoldDB" id="A0A8X6MWD1"/>
<comment type="caution">
    <text evidence="1">The sequence shown here is derived from an EMBL/GenBank/DDBJ whole genome shotgun (WGS) entry which is preliminary data.</text>
</comment>
<keyword evidence="2" id="KW-1185">Reference proteome</keyword>
<reference evidence="1" key="1">
    <citation type="submission" date="2020-08" db="EMBL/GenBank/DDBJ databases">
        <title>Multicomponent nature underlies the extraordinary mechanical properties of spider dragline silk.</title>
        <authorList>
            <person name="Kono N."/>
            <person name="Nakamura H."/>
            <person name="Mori M."/>
            <person name="Yoshida Y."/>
            <person name="Ohtoshi R."/>
            <person name="Malay A.D."/>
            <person name="Moran D.A.P."/>
            <person name="Tomita M."/>
            <person name="Numata K."/>
            <person name="Arakawa K."/>
        </authorList>
    </citation>
    <scope>NUCLEOTIDE SEQUENCE</scope>
</reference>
<evidence type="ECO:0000313" key="1">
    <source>
        <dbReference type="EMBL" id="GFS81090.1"/>
    </source>
</evidence>
<sequence length="93" mass="10439">MSINSCYTTSSERYSFSKLIQRNFLRQEYFMSSLKLSCSISSSVQVCSPLIRYGSSGLVKTVLNNSVVDGHFILLRDTRRVSVNSLAVTSLLF</sequence>
<name>A0A8X6MWD1_NEPPI</name>
<protein>
    <submittedName>
        <fullName evidence="1">Uncharacterized protein</fullName>
    </submittedName>
</protein>
<dbReference type="EMBL" id="BMAW01002945">
    <property type="protein sequence ID" value="GFS81090.1"/>
    <property type="molecule type" value="Genomic_DNA"/>
</dbReference>
<dbReference type="Proteomes" id="UP000887013">
    <property type="component" value="Unassembled WGS sequence"/>
</dbReference>
<accession>A0A8X6MWD1</accession>
<evidence type="ECO:0000313" key="2">
    <source>
        <dbReference type="Proteomes" id="UP000887013"/>
    </source>
</evidence>